<protein>
    <submittedName>
        <fullName evidence="1">Uncharacterized protein</fullName>
    </submittedName>
</protein>
<accession>A0ABP8PER4</accession>
<proteinExistence type="predicted"/>
<evidence type="ECO:0000313" key="1">
    <source>
        <dbReference type="EMBL" id="GAA4485023.1"/>
    </source>
</evidence>
<gene>
    <name evidence="1" type="ORF">GCM10023191_008980</name>
</gene>
<sequence length="64" mass="7002">MNGGWTVKHLANGNANNAGCCDLPDDSVDDNGDKRGHTISATNHRQPMVEVYPGVRGRRLRISR</sequence>
<dbReference type="Proteomes" id="UP001500503">
    <property type="component" value="Unassembled WGS sequence"/>
</dbReference>
<name>A0ABP8PER4_9ACTN</name>
<evidence type="ECO:0000313" key="2">
    <source>
        <dbReference type="Proteomes" id="UP001500503"/>
    </source>
</evidence>
<keyword evidence="2" id="KW-1185">Reference proteome</keyword>
<organism evidence="1 2">
    <name type="scientific">Actinoallomurus oryzae</name>
    <dbReference type="NCBI Taxonomy" id="502180"/>
    <lineage>
        <taxon>Bacteria</taxon>
        <taxon>Bacillati</taxon>
        <taxon>Actinomycetota</taxon>
        <taxon>Actinomycetes</taxon>
        <taxon>Streptosporangiales</taxon>
        <taxon>Thermomonosporaceae</taxon>
        <taxon>Actinoallomurus</taxon>
    </lineage>
</organism>
<reference evidence="2" key="1">
    <citation type="journal article" date="2019" name="Int. J. Syst. Evol. Microbiol.">
        <title>The Global Catalogue of Microorganisms (GCM) 10K type strain sequencing project: providing services to taxonomists for standard genome sequencing and annotation.</title>
        <authorList>
            <consortium name="The Broad Institute Genomics Platform"/>
            <consortium name="The Broad Institute Genome Sequencing Center for Infectious Disease"/>
            <person name="Wu L."/>
            <person name="Ma J."/>
        </authorList>
    </citation>
    <scope>NUCLEOTIDE SEQUENCE [LARGE SCALE GENOMIC DNA]</scope>
    <source>
        <strain evidence="2">JCM 17933</strain>
    </source>
</reference>
<comment type="caution">
    <text evidence="1">The sequence shown here is derived from an EMBL/GenBank/DDBJ whole genome shotgun (WGS) entry which is preliminary data.</text>
</comment>
<dbReference type="EMBL" id="BAABHF010000009">
    <property type="protein sequence ID" value="GAA4485023.1"/>
    <property type="molecule type" value="Genomic_DNA"/>
</dbReference>